<dbReference type="AlphaFoldDB" id="A0A1H4CL58"/>
<dbReference type="Pfam" id="PF10617">
    <property type="entry name" value="DUF2474"/>
    <property type="match status" value="1"/>
</dbReference>
<evidence type="ECO:0008006" key="4">
    <source>
        <dbReference type="Google" id="ProtNLM"/>
    </source>
</evidence>
<keyword evidence="1" id="KW-0472">Membrane</keyword>
<evidence type="ECO:0000313" key="2">
    <source>
        <dbReference type="EMBL" id="SEA61074.1"/>
    </source>
</evidence>
<organism evidence="2 3">
    <name type="scientific">Paraburkholderia sartisoli</name>
    <dbReference type="NCBI Taxonomy" id="83784"/>
    <lineage>
        <taxon>Bacteria</taxon>
        <taxon>Pseudomonadati</taxon>
        <taxon>Pseudomonadota</taxon>
        <taxon>Betaproteobacteria</taxon>
        <taxon>Burkholderiales</taxon>
        <taxon>Burkholderiaceae</taxon>
        <taxon>Paraburkholderia</taxon>
    </lineage>
</organism>
<evidence type="ECO:0000256" key="1">
    <source>
        <dbReference type="SAM" id="Phobius"/>
    </source>
</evidence>
<dbReference type="EMBL" id="FNRQ01000002">
    <property type="protein sequence ID" value="SEA61074.1"/>
    <property type="molecule type" value="Genomic_DNA"/>
</dbReference>
<keyword evidence="3" id="KW-1185">Reference proteome</keyword>
<dbReference type="STRING" id="83784.SAMN05192564_102362"/>
<keyword evidence="1" id="KW-1133">Transmembrane helix</keyword>
<feature type="transmembrane region" description="Helical" evidence="1">
    <location>
        <begin position="12"/>
        <end position="34"/>
    </location>
</feature>
<reference evidence="3" key="1">
    <citation type="submission" date="2016-10" db="EMBL/GenBank/DDBJ databases">
        <authorList>
            <person name="Varghese N."/>
            <person name="Submissions S."/>
        </authorList>
    </citation>
    <scope>NUCLEOTIDE SEQUENCE [LARGE SCALE GENOMIC DNA]</scope>
    <source>
        <strain evidence="3">LMG 24000</strain>
    </source>
</reference>
<gene>
    <name evidence="2" type="ORF">SAMN05192564_102362</name>
</gene>
<sequence length="46" mass="4972">MNSEEALPVWKRLAWLGGIWLASVLALGLVVEIIRLGMSAAGLKTH</sequence>
<protein>
    <recommendedName>
        <fullName evidence="4">DUF2474 domain-containing protein</fullName>
    </recommendedName>
</protein>
<keyword evidence="1" id="KW-0812">Transmembrane</keyword>
<proteinExistence type="predicted"/>
<dbReference type="InterPro" id="IPR018895">
    <property type="entry name" value="DUF2474"/>
</dbReference>
<accession>A0A1H4CL58</accession>
<dbReference type="Proteomes" id="UP000198638">
    <property type="component" value="Unassembled WGS sequence"/>
</dbReference>
<dbReference type="RefSeq" id="WP_090531911.1">
    <property type="nucleotide sequence ID" value="NZ_FNRQ01000002.1"/>
</dbReference>
<dbReference type="OrthoDB" id="6199137at2"/>
<name>A0A1H4CL58_9BURK</name>
<evidence type="ECO:0000313" key="3">
    <source>
        <dbReference type="Proteomes" id="UP000198638"/>
    </source>
</evidence>